<dbReference type="PANTHER" id="PTHR44688:SF16">
    <property type="entry name" value="DNA-BINDING TRANSCRIPTIONAL ACTIVATOR DEVR_DOSR"/>
    <property type="match status" value="1"/>
</dbReference>
<dbReference type="Gene3D" id="3.40.50.300">
    <property type="entry name" value="P-loop containing nucleotide triphosphate hydrolases"/>
    <property type="match status" value="1"/>
</dbReference>
<dbReference type="AlphaFoldDB" id="A0A1H0DH43"/>
<keyword evidence="1" id="KW-0805">Transcription regulation</keyword>
<dbReference type="InterPro" id="IPR059106">
    <property type="entry name" value="WHD_MalT"/>
</dbReference>
<dbReference type="SUPFAM" id="SSF48452">
    <property type="entry name" value="TPR-like"/>
    <property type="match status" value="1"/>
</dbReference>
<dbReference type="Pfam" id="PF00196">
    <property type="entry name" value="GerE"/>
    <property type="match status" value="1"/>
</dbReference>
<evidence type="ECO:0000256" key="2">
    <source>
        <dbReference type="ARBA" id="ARBA00023125"/>
    </source>
</evidence>
<dbReference type="RefSeq" id="WP_084314382.1">
    <property type="nucleotide sequence ID" value="NZ_FNIJ01000004.1"/>
</dbReference>
<feature type="domain" description="HTH luxR-type" evidence="4">
    <location>
        <begin position="845"/>
        <end position="910"/>
    </location>
</feature>
<gene>
    <name evidence="5" type="ORF">SAMN05216193_104293</name>
</gene>
<dbReference type="InterPro" id="IPR011990">
    <property type="entry name" value="TPR-like_helical_dom_sf"/>
</dbReference>
<dbReference type="CDD" id="cd06170">
    <property type="entry name" value="LuxR_C_like"/>
    <property type="match status" value="1"/>
</dbReference>
<dbReference type="GO" id="GO:0006355">
    <property type="term" value="P:regulation of DNA-templated transcription"/>
    <property type="evidence" value="ECO:0007669"/>
    <property type="project" value="InterPro"/>
</dbReference>
<name>A0A1H0DH43_9PSED</name>
<dbReference type="SMART" id="SM00421">
    <property type="entry name" value="HTH_LUXR"/>
    <property type="match status" value="1"/>
</dbReference>
<evidence type="ECO:0000313" key="5">
    <source>
        <dbReference type="EMBL" id="SDN69490.1"/>
    </source>
</evidence>
<dbReference type="EMBL" id="FNIJ01000004">
    <property type="protein sequence ID" value="SDN69490.1"/>
    <property type="molecule type" value="Genomic_DNA"/>
</dbReference>
<dbReference type="PROSITE" id="PS50043">
    <property type="entry name" value="HTH_LUXR_2"/>
    <property type="match status" value="1"/>
</dbReference>
<evidence type="ECO:0000313" key="6">
    <source>
        <dbReference type="Proteomes" id="UP000242957"/>
    </source>
</evidence>
<protein>
    <submittedName>
        <fullName evidence="5">LuxR family transcriptional regulator, maltose regulon positive regulatory protein</fullName>
    </submittedName>
</protein>
<dbReference type="SUPFAM" id="SSF46894">
    <property type="entry name" value="C-terminal effector domain of the bipartite response regulators"/>
    <property type="match status" value="1"/>
</dbReference>
<dbReference type="PRINTS" id="PR00038">
    <property type="entry name" value="HTHLUXR"/>
</dbReference>
<sequence>MSQLSKSGRGAYPASEHFVQSIADTKVVPPRGARRLVPREQLMARLLEARRQRCVVIQGPAGAGKTSTLLAWRSELLKLNFDVAWLSLAAEDNELTRFSNCLLVSLAEVDSGMVRDASILLGRDSDELAIENWVVTLAQGIAQRRPARDMVLMIDDLQHLEEPRILQILQWLLEYAPPQLHLVLGSRLPVPLPMSLARLRSQGQLGEFDLRDLRFSLEETNRYLCEQLGSIDRHAAERLHELTDGWIAGLQLFALDLKTRQGGAFVPVEIRDPGTFAGYFEREVLARLEGEDLRLLTGASICNRFCASLCASLLGTPRNVPRIVNRLARLDSDNLFITPVKSHDRETWYRLHPLLREVLRARLVQQGPEPRDLHAVARDWFDAHGHVDEAVRHAVLAGDPEAAAGIIEACAEELLARGNIGQLTGLLHRMPVEELDQRLGLRILMAHLQLYARNFAGLERNLEHLQANRERLRPEQRHALTLLHAARALHLDDSEAMRAIFPALQAIPADVDDLTHTGRSVHLAWMHMHFRQFAEARAVLEEGDRPGGSPRRSLIGRCLGGMSLALEGHLTQAEHVFREALAEAEEQGSGYLIVAGLAAGLLATALYEQDQCEAVCQLLEPRIRLLEHTSAPDTVLQVLANLSEALWRLGRHAQADACVERLHDYAAQDGMHRLVAYALFLRMRHLLLDGEPEQAAAVLATIEALDAGRHGAAVDIAELVDRSWLTMALHQGNWQGASERAAAAIARAEADGRWRVVACLWLQRALAERGAGRHERATAHLGEALRLGRRLGLLRSLLDIAPQVRQMLAELREGGELEPVLGIYVQRLLAVDEDDAGKPAAELEPAELLGGLRSRELEVLELVAQAMPNKKIAKVLNLSPETVKWHLKNIYLKLGVGGRAEAIARLRDLKAAVPHR</sequence>
<evidence type="ECO:0000259" key="4">
    <source>
        <dbReference type="PROSITE" id="PS50043"/>
    </source>
</evidence>
<reference evidence="6" key="1">
    <citation type="submission" date="2016-10" db="EMBL/GenBank/DDBJ databases">
        <authorList>
            <person name="Varghese N."/>
            <person name="Submissions S."/>
        </authorList>
    </citation>
    <scope>NUCLEOTIDE SEQUENCE [LARGE SCALE GENOMIC DNA]</scope>
    <source>
        <strain evidence="6">JCM 21621</strain>
    </source>
</reference>
<keyword evidence="2" id="KW-0238">DNA-binding</keyword>
<accession>A0A1H0DH43</accession>
<keyword evidence="6" id="KW-1185">Reference proteome</keyword>
<dbReference type="Gene3D" id="1.25.40.10">
    <property type="entry name" value="Tetratricopeptide repeat domain"/>
    <property type="match status" value="1"/>
</dbReference>
<dbReference type="SUPFAM" id="SSF52540">
    <property type="entry name" value="P-loop containing nucleoside triphosphate hydrolases"/>
    <property type="match status" value="1"/>
</dbReference>
<keyword evidence="3" id="KW-0804">Transcription</keyword>
<dbReference type="PANTHER" id="PTHR44688">
    <property type="entry name" value="DNA-BINDING TRANSCRIPTIONAL ACTIVATOR DEVR_DOSR"/>
    <property type="match status" value="1"/>
</dbReference>
<dbReference type="Gene3D" id="1.10.10.10">
    <property type="entry name" value="Winged helix-like DNA-binding domain superfamily/Winged helix DNA-binding domain"/>
    <property type="match status" value="1"/>
</dbReference>
<proteinExistence type="predicted"/>
<dbReference type="InterPro" id="IPR036388">
    <property type="entry name" value="WH-like_DNA-bd_sf"/>
</dbReference>
<evidence type="ECO:0000256" key="1">
    <source>
        <dbReference type="ARBA" id="ARBA00023015"/>
    </source>
</evidence>
<dbReference type="InterPro" id="IPR016032">
    <property type="entry name" value="Sig_transdc_resp-reg_C-effctor"/>
</dbReference>
<dbReference type="Pfam" id="PF17874">
    <property type="entry name" value="TPR_MalT"/>
    <property type="match status" value="1"/>
</dbReference>
<dbReference type="GO" id="GO:0003677">
    <property type="term" value="F:DNA binding"/>
    <property type="evidence" value="ECO:0007669"/>
    <property type="project" value="UniProtKB-KW"/>
</dbReference>
<dbReference type="OrthoDB" id="1123107at2"/>
<dbReference type="InterPro" id="IPR041617">
    <property type="entry name" value="TPR_MalT"/>
</dbReference>
<evidence type="ECO:0000256" key="3">
    <source>
        <dbReference type="ARBA" id="ARBA00023163"/>
    </source>
</evidence>
<dbReference type="STRING" id="198616.SAMN05216193_104293"/>
<dbReference type="InterPro" id="IPR000792">
    <property type="entry name" value="Tscrpt_reg_LuxR_C"/>
</dbReference>
<dbReference type="InterPro" id="IPR027417">
    <property type="entry name" value="P-loop_NTPase"/>
</dbReference>
<dbReference type="Pfam" id="PF25873">
    <property type="entry name" value="WHD_MalT"/>
    <property type="match status" value="1"/>
</dbReference>
<dbReference type="Proteomes" id="UP000242957">
    <property type="component" value="Unassembled WGS sequence"/>
</dbReference>
<organism evidence="5 6">
    <name type="scientific">Pseudomonas jinjuensis</name>
    <dbReference type="NCBI Taxonomy" id="198616"/>
    <lineage>
        <taxon>Bacteria</taxon>
        <taxon>Pseudomonadati</taxon>
        <taxon>Pseudomonadota</taxon>
        <taxon>Gammaproteobacteria</taxon>
        <taxon>Pseudomonadales</taxon>
        <taxon>Pseudomonadaceae</taxon>
        <taxon>Pseudomonas</taxon>
    </lineage>
</organism>